<evidence type="ECO:0000313" key="6">
    <source>
        <dbReference type="EMBL" id="KAF0715698.1"/>
    </source>
</evidence>
<dbReference type="OrthoDB" id="2843at2759"/>
<evidence type="ECO:0000256" key="5">
    <source>
        <dbReference type="SAM" id="Phobius"/>
    </source>
</evidence>
<gene>
    <name evidence="7" type="primary">Aste57867_3239</name>
    <name evidence="6" type="ORF">As57867_003229</name>
    <name evidence="7" type="ORF">ASTE57867_3239</name>
</gene>
<evidence type="ECO:0000256" key="2">
    <source>
        <dbReference type="ARBA" id="ARBA00010617"/>
    </source>
</evidence>
<dbReference type="Proteomes" id="UP000332933">
    <property type="component" value="Unassembled WGS sequence"/>
</dbReference>
<dbReference type="EMBL" id="CAADRA010000533">
    <property type="protein sequence ID" value="VFT80412.1"/>
    <property type="molecule type" value="Genomic_DNA"/>
</dbReference>
<feature type="binding site" description="axial binding residue" evidence="3">
    <location>
        <position position="479"/>
    </location>
    <ligand>
        <name>heme</name>
        <dbReference type="ChEBI" id="CHEBI:30413"/>
    </ligand>
    <ligandPart>
        <name>Fe</name>
        <dbReference type="ChEBI" id="CHEBI:18248"/>
    </ligandPart>
</feature>
<dbReference type="Gene3D" id="1.10.630.10">
    <property type="entry name" value="Cytochrome P450"/>
    <property type="match status" value="1"/>
</dbReference>
<dbReference type="AlphaFoldDB" id="A0A485KDL2"/>
<dbReference type="GO" id="GO:0020037">
    <property type="term" value="F:heme binding"/>
    <property type="evidence" value="ECO:0007669"/>
    <property type="project" value="InterPro"/>
</dbReference>
<dbReference type="InterPro" id="IPR002401">
    <property type="entry name" value="Cyt_P450_E_grp-I"/>
</dbReference>
<evidence type="ECO:0000313" key="8">
    <source>
        <dbReference type="Proteomes" id="UP000332933"/>
    </source>
</evidence>
<reference evidence="6" key="2">
    <citation type="submission" date="2019-06" db="EMBL/GenBank/DDBJ databases">
        <title>Genomics analysis of Aphanomyces spp. identifies a new class of oomycete effector associated with host adaptation.</title>
        <authorList>
            <person name="Gaulin E."/>
        </authorList>
    </citation>
    <scope>NUCLEOTIDE SEQUENCE</scope>
    <source>
        <strain evidence="6">CBS 578.67</strain>
    </source>
</reference>
<dbReference type="PANTHER" id="PTHR24305">
    <property type="entry name" value="CYTOCHROME P450"/>
    <property type="match status" value="1"/>
</dbReference>
<keyword evidence="8" id="KW-1185">Reference proteome</keyword>
<dbReference type="InterPro" id="IPR017972">
    <property type="entry name" value="Cyt_P450_CS"/>
</dbReference>
<keyword evidence="5" id="KW-0472">Membrane</keyword>
<keyword evidence="5" id="KW-0812">Transmembrane</keyword>
<dbReference type="GO" id="GO:0004497">
    <property type="term" value="F:monooxygenase activity"/>
    <property type="evidence" value="ECO:0007669"/>
    <property type="project" value="UniProtKB-KW"/>
</dbReference>
<comment type="cofactor">
    <cofactor evidence="1 3">
        <name>heme</name>
        <dbReference type="ChEBI" id="CHEBI:30413"/>
    </cofactor>
</comment>
<proteinExistence type="inferred from homology"/>
<keyword evidence="3 4" id="KW-0408">Iron</keyword>
<protein>
    <submittedName>
        <fullName evidence="7">Aste57867_3239 protein</fullName>
    </submittedName>
</protein>
<evidence type="ECO:0000256" key="4">
    <source>
        <dbReference type="RuleBase" id="RU000461"/>
    </source>
</evidence>
<comment type="similarity">
    <text evidence="2 4">Belongs to the cytochrome P450 family.</text>
</comment>
<dbReference type="GO" id="GO:0016705">
    <property type="term" value="F:oxidoreductase activity, acting on paired donors, with incorporation or reduction of molecular oxygen"/>
    <property type="evidence" value="ECO:0007669"/>
    <property type="project" value="InterPro"/>
</dbReference>
<dbReference type="SUPFAM" id="SSF48264">
    <property type="entry name" value="Cytochrome P450"/>
    <property type="match status" value="1"/>
</dbReference>
<dbReference type="PRINTS" id="PR00463">
    <property type="entry name" value="EP450I"/>
</dbReference>
<reference evidence="7 8" key="1">
    <citation type="submission" date="2019-03" db="EMBL/GenBank/DDBJ databases">
        <authorList>
            <person name="Gaulin E."/>
            <person name="Dumas B."/>
        </authorList>
    </citation>
    <scope>NUCLEOTIDE SEQUENCE [LARGE SCALE GENOMIC DNA]</scope>
    <source>
        <strain evidence="7">CBS 568.67</strain>
    </source>
</reference>
<dbReference type="PROSITE" id="PS00086">
    <property type="entry name" value="CYTOCHROME_P450"/>
    <property type="match status" value="1"/>
</dbReference>
<evidence type="ECO:0000313" key="7">
    <source>
        <dbReference type="EMBL" id="VFT80412.1"/>
    </source>
</evidence>
<keyword evidence="5" id="KW-1133">Transmembrane helix</keyword>
<name>A0A485KDL2_9STRA</name>
<keyword evidence="4" id="KW-0560">Oxidoreductase</keyword>
<dbReference type="Pfam" id="PF00067">
    <property type="entry name" value="p450"/>
    <property type="match status" value="1"/>
</dbReference>
<dbReference type="InterPro" id="IPR036396">
    <property type="entry name" value="Cyt_P450_sf"/>
</dbReference>
<dbReference type="InterPro" id="IPR001128">
    <property type="entry name" value="Cyt_P450"/>
</dbReference>
<keyword evidence="3 4" id="KW-0479">Metal-binding</keyword>
<accession>A0A485KDL2</accession>
<dbReference type="InterPro" id="IPR050121">
    <property type="entry name" value="Cytochrome_P450_monoxygenase"/>
</dbReference>
<organism evidence="7 8">
    <name type="scientific">Aphanomyces stellatus</name>
    <dbReference type="NCBI Taxonomy" id="120398"/>
    <lineage>
        <taxon>Eukaryota</taxon>
        <taxon>Sar</taxon>
        <taxon>Stramenopiles</taxon>
        <taxon>Oomycota</taxon>
        <taxon>Saprolegniomycetes</taxon>
        <taxon>Saprolegniales</taxon>
        <taxon>Verrucalvaceae</taxon>
        <taxon>Aphanomyces</taxon>
    </lineage>
</organism>
<evidence type="ECO:0000256" key="1">
    <source>
        <dbReference type="ARBA" id="ARBA00001971"/>
    </source>
</evidence>
<dbReference type="EMBL" id="VJMH01000533">
    <property type="protein sequence ID" value="KAF0715698.1"/>
    <property type="molecule type" value="Genomic_DNA"/>
</dbReference>
<keyword evidence="3 4" id="KW-0349">Heme</keyword>
<feature type="transmembrane region" description="Helical" evidence="5">
    <location>
        <begin position="34"/>
        <end position="54"/>
    </location>
</feature>
<evidence type="ECO:0000256" key="3">
    <source>
        <dbReference type="PIRSR" id="PIRSR602401-1"/>
    </source>
</evidence>
<dbReference type="PRINTS" id="PR00385">
    <property type="entry name" value="P450"/>
</dbReference>
<sequence length="533" mass="58510">MAFCRPIKTSFGDFLVKMAFVASLSDAWPLSGGGLALGLVSLAAVAGLQFLVFIPLRSPLSRVPGPPPSSFIFGHVLDILARVDGWSLVGDFPEPHMSYLKQFGRAVHLRMFTTETVHFTDPKAVQHILTSSLYERDSVGQVLAQEMTLGVGLLSAEGAAHDTQRKTLNPHFGIDHVKDSLNIVGAVASRCSKTILANAASTNTPLDLALVLKQVMLSAVGLTTLEYDFSINPAALEAYQNFQLNVSNPIILMGVTTIPWFTSLPLPSFQRRRRARTALREIITDVIQTKLNTQTHRSLDLLDRMLNANMDSQEAIVHVMTFMFAGHETTSAALSWAFTELGAHPDVAKRVRDEACAALATHGALDNWDALEDLPFTKAVIQETLRLHPILPFLMPRVATVDSVIPMSDGSSVSVPKGTNVVVVAAVMHRDPAFWSQPEAFLPERFVKGSPLYEEDFKRRWGKSYVLHYLPFGGGVKNCIGQRFAMAELQLVLATFVAQFDFRLTAGANCHAKYNVLTTAPTQLEMTVQPWSK</sequence>
<keyword evidence="4" id="KW-0503">Monooxygenase</keyword>
<dbReference type="GO" id="GO:0005506">
    <property type="term" value="F:iron ion binding"/>
    <property type="evidence" value="ECO:0007669"/>
    <property type="project" value="InterPro"/>
</dbReference>
<dbReference type="PANTHER" id="PTHR24305:SF166">
    <property type="entry name" value="CYTOCHROME P450 12A4, MITOCHONDRIAL-RELATED"/>
    <property type="match status" value="1"/>
</dbReference>